<organism evidence="1 2">
    <name type="scientific">Microbacterium helvum</name>
    <dbReference type="NCBI Taxonomy" id="2773713"/>
    <lineage>
        <taxon>Bacteria</taxon>
        <taxon>Bacillati</taxon>
        <taxon>Actinomycetota</taxon>
        <taxon>Actinomycetes</taxon>
        <taxon>Micrococcales</taxon>
        <taxon>Microbacteriaceae</taxon>
        <taxon>Microbacterium</taxon>
    </lineage>
</organism>
<protein>
    <recommendedName>
        <fullName evidence="3">DUF559 domain-containing protein</fullName>
    </recommendedName>
</protein>
<dbReference type="Proteomes" id="UP000598426">
    <property type="component" value="Unassembled WGS sequence"/>
</dbReference>
<dbReference type="EMBL" id="JACXZS010000002">
    <property type="protein sequence ID" value="MBD3940717.1"/>
    <property type="molecule type" value="Genomic_DNA"/>
</dbReference>
<evidence type="ECO:0008006" key="3">
    <source>
        <dbReference type="Google" id="ProtNLM"/>
    </source>
</evidence>
<name>A0ABR8NLS0_9MICO</name>
<comment type="caution">
    <text evidence="1">The sequence shown here is derived from an EMBL/GenBank/DDBJ whole genome shotgun (WGS) entry which is preliminary data.</text>
</comment>
<dbReference type="Gene3D" id="3.40.960.10">
    <property type="entry name" value="VSR Endonuclease"/>
    <property type="match status" value="1"/>
</dbReference>
<sequence length="318" mass="34702">MPRRPLPDDLAGSAFTTGAARALGIERGRLRGRDLVHPHHGIHIDAASAADADIVSRCERLIPALGPDDWFSHRTAARIWGIPVEPAYSAVEGLHVMTVGRRYPVRHSGIIGRVTADDALPREMWGTLPVVSPAAVWSQLAQRGAVTGGELIAFDWLVAAADYALTGKRGADGVRQPALCTPEDLRAEIVRLGTGRGTAMLRAALDCARFPVDSPYETLVRRGLVAEGLPEPHVQVPVVTSEGLRHADVGYPAERLLIEYQGDAHRASRRRWLSDLRRVQLLQEAGYDVLLIGYDDVVPDCKALASRVRRALQRQTAR</sequence>
<reference evidence="1 2" key="1">
    <citation type="submission" date="2020-09" db="EMBL/GenBank/DDBJ databases">
        <title>Isolation and identification of active actinomycetes.</title>
        <authorList>
            <person name="Li X."/>
        </authorList>
    </citation>
    <scope>NUCLEOTIDE SEQUENCE [LARGE SCALE GENOMIC DNA]</scope>
    <source>
        <strain evidence="1 2">NEAU-LLC</strain>
    </source>
</reference>
<dbReference type="InterPro" id="IPR011335">
    <property type="entry name" value="Restrct_endonuc-II-like"/>
</dbReference>
<gene>
    <name evidence="1" type="ORF">IF188_03260</name>
</gene>
<evidence type="ECO:0000313" key="1">
    <source>
        <dbReference type="EMBL" id="MBD3940717.1"/>
    </source>
</evidence>
<proteinExistence type="predicted"/>
<accession>A0ABR8NLS0</accession>
<dbReference type="SUPFAM" id="SSF52980">
    <property type="entry name" value="Restriction endonuclease-like"/>
    <property type="match status" value="1"/>
</dbReference>
<dbReference type="RefSeq" id="WP_191170373.1">
    <property type="nucleotide sequence ID" value="NZ_JACXZS010000002.1"/>
</dbReference>
<evidence type="ECO:0000313" key="2">
    <source>
        <dbReference type="Proteomes" id="UP000598426"/>
    </source>
</evidence>
<keyword evidence="2" id="KW-1185">Reference proteome</keyword>